<protein>
    <recommendedName>
        <fullName evidence="2">DNA ligase D 3'-phosphoesterase domain-containing protein</fullName>
    </recommendedName>
</protein>
<dbReference type="Proteomes" id="UP000177610">
    <property type="component" value="Unassembled WGS sequence"/>
</dbReference>
<feature type="region of interest" description="Disordered" evidence="1">
    <location>
        <begin position="1"/>
        <end position="21"/>
    </location>
</feature>
<dbReference type="EMBL" id="MFEH01000001">
    <property type="protein sequence ID" value="OGE74301.1"/>
    <property type="molecule type" value="Genomic_DNA"/>
</dbReference>
<proteinExistence type="predicted"/>
<evidence type="ECO:0000259" key="2">
    <source>
        <dbReference type="Pfam" id="PF13298"/>
    </source>
</evidence>
<dbReference type="PANTHER" id="PTHR39465:SF1">
    <property type="entry name" value="DNA LIGASE D 3'-PHOSPHOESTERASE DOMAIN-CONTAINING PROTEIN"/>
    <property type="match status" value="1"/>
</dbReference>
<dbReference type="STRING" id="1817821.A2717_02015"/>
<dbReference type="InterPro" id="IPR014144">
    <property type="entry name" value="LigD_PE_domain"/>
</dbReference>
<feature type="compositionally biased region" description="Basic residues" evidence="1">
    <location>
        <begin position="1"/>
        <end position="11"/>
    </location>
</feature>
<gene>
    <name evidence="3" type="ORF">A2717_02015</name>
</gene>
<comment type="caution">
    <text evidence="3">The sequence shown here is derived from an EMBL/GenBank/DDBJ whole genome shotgun (WGS) entry which is preliminary data.</text>
</comment>
<name>A0A1F5N9C8_9BACT</name>
<organism evidence="3 4">
    <name type="scientific">Candidatus Doudnabacteria bacterium RIFCSPHIGHO2_01_FULL_41_86</name>
    <dbReference type="NCBI Taxonomy" id="1817821"/>
    <lineage>
        <taxon>Bacteria</taxon>
        <taxon>Candidatus Doudnaibacteriota</taxon>
    </lineage>
</organism>
<dbReference type="NCBIfam" id="TIGR02777">
    <property type="entry name" value="LigD_PE_dom"/>
    <property type="match status" value="1"/>
</dbReference>
<evidence type="ECO:0000313" key="4">
    <source>
        <dbReference type="Proteomes" id="UP000177610"/>
    </source>
</evidence>
<dbReference type="Pfam" id="PF13298">
    <property type="entry name" value="LigD_N"/>
    <property type="match status" value="1"/>
</dbReference>
<accession>A0A1F5N9C8</accession>
<evidence type="ECO:0000313" key="3">
    <source>
        <dbReference type="EMBL" id="OGE74301.1"/>
    </source>
</evidence>
<dbReference type="AlphaFoldDB" id="A0A1F5N9C8"/>
<feature type="domain" description="DNA ligase D 3'-phosphoesterase" evidence="2">
    <location>
        <begin position="34"/>
        <end position="148"/>
    </location>
</feature>
<evidence type="ECO:0000256" key="1">
    <source>
        <dbReference type="SAM" id="MobiDB-lite"/>
    </source>
</evidence>
<reference evidence="3 4" key="1">
    <citation type="journal article" date="2016" name="Nat. Commun.">
        <title>Thousands of microbial genomes shed light on interconnected biogeochemical processes in an aquifer system.</title>
        <authorList>
            <person name="Anantharaman K."/>
            <person name="Brown C.T."/>
            <person name="Hug L.A."/>
            <person name="Sharon I."/>
            <person name="Castelle C.J."/>
            <person name="Probst A.J."/>
            <person name="Thomas B.C."/>
            <person name="Singh A."/>
            <person name="Wilkins M.J."/>
            <person name="Karaoz U."/>
            <person name="Brodie E.L."/>
            <person name="Williams K.H."/>
            <person name="Hubbard S.S."/>
            <person name="Banfield J.F."/>
        </authorList>
    </citation>
    <scope>NUCLEOTIDE SEQUENCE [LARGE SCALE GENOMIC DNA]</scope>
</reference>
<dbReference type="PANTHER" id="PTHR39465">
    <property type="entry name" value="DNA LIGASE D, 3'-PHOSPHOESTERASE DOMAIN"/>
    <property type="match status" value="1"/>
</dbReference>
<sequence length="214" mass="24133">MSLKTYHKKRKFNETPEPKGRAVKTAKALHFVIQKHEATRLHYDFRLEHRGVLLSWAVPKGPALRVEDKRLAMMVEDHPVDYMKFEGTIPEGNYGAGTVMVWDFGNYLALGADSLAESEKLIKAGLKKGELKFILNGKKLQGGFALIKTKFGGAKNSWLLIKEKDQYVKNVDVTKKARSALTGKSMTQISKGDRIWKSNKKKRLKFIGSATRIG</sequence>